<evidence type="ECO:0000313" key="2">
    <source>
        <dbReference type="Proteomes" id="UP000217696"/>
    </source>
</evidence>
<accession>A0A0U5BFW0</accession>
<organism evidence="1 2">
    <name type="scientific">Aneurinibacillus soli</name>
    <dbReference type="NCBI Taxonomy" id="1500254"/>
    <lineage>
        <taxon>Bacteria</taxon>
        <taxon>Bacillati</taxon>
        <taxon>Bacillota</taxon>
        <taxon>Bacilli</taxon>
        <taxon>Bacillales</taxon>
        <taxon>Paenibacillaceae</taxon>
        <taxon>Aneurinibacillus group</taxon>
        <taxon>Aneurinibacillus</taxon>
    </lineage>
</organism>
<protein>
    <submittedName>
        <fullName evidence="1">Divergent AAA domain protein</fullName>
    </submittedName>
</protein>
<dbReference type="InterPro" id="IPR038461">
    <property type="entry name" value="Schlafen_AlbA_2_dom_sf"/>
</dbReference>
<dbReference type="Pfam" id="PF04326">
    <property type="entry name" value="SLFN_AlbA_2"/>
    <property type="match status" value="1"/>
</dbReference>
<keyword evidence="2" id="KW-1185">Reference proteome</keyword>
<dbReference type="AlphaFoldDB" id="A0A0U5BFW0"/>
<dbReference type="Proteomes" id="UP000217696">
    <property type="component" value="Chromosome"/>
</dbReference>
<proteinExistence type="predicted"/>
<dbReference type="OrthoDB" id="34589at2"/>
<dbReference type="Gene3D" id="3.30.950.30">
    <property type="entry name" value="Schlafen, AAA domain"/>
    <property type="match status" value="1"/>
</dbReference>
<name>A0A0U5BFW0_9BACL</name>
<evidence type="ECO:0000313" key="1">
    <source>
        <dbReference type="EMBL" id="BAU27070.1"/>
    </source>
</evidence>
<dbReference type="InterPro" id="IPR007421">
    <property type="entry name" value="Schlafen_AlbA_2_dom"/>
</dbReference>
<reference evidence="1 2" key="1">
    <citation type="submission" date="2015-12" db="EMBL/GenBank/DDBJ databases">
        <title>Genome sequence of Aneurinibacillus soli.</title>
        <authorList>
            <person name="Lee J.S."/>
            <person name="Lee K.C."/>
            <person name="Kim K.K."/>
            <person name="Lee B.W."/>
        </authorList>
    </citation>
    <scope>NUCLEOTIDE SEQUENCE [LARGE SCALE GENOMIC DNA]</scope>
    <source>
        <strain evidence="1 2">CB4</strain>
    </source>
</reference>
<dbReference type="KEGG" id="asoc:CB4_01239"/>
<sequence>MFYEDIQPQKLKDFLLDPTHDTLCELLLYNTGETDFLDFKAKWIDLTKLAKHILAIANSGGGSIIVGVGQQSDGSSSLDGLSSQDFLDKADVDNKLGNYLPSWVKYRTEDFIFDKQALAPFTDKKFQVLIIEYDPKYVPYTSIISRGELRYGAIYIRQGTKSIEASNEKLLEIILRKVNAGDAYSTDLTLIEHLTQLKYLYAERNRQADDDYERFIERVIERKQRRIEQVLDVYGMTDE</sequence>
<dbReference type="EMBL" id="AP017312">
    <property type="protein sequence ID" value="BAU27070.1"/>
    <property type="molecule type" value="Genomic_DNA"/>
</dbReference>
<gene>
    <name evidence="1" type="ORF">CB4_01239</name>
</gene>
<dbReference type="RefSeq" id="WP_096464117.1">
    <property type="nucleotide sequence ID" value="NZ_AP017312.1"/>
</dbReference>